<feature type="transmembrane region" description="Helical" evidence="1">
    <location>
        <begin position="108"/>
        <end position="129"/>
    </location>
</feature>
<evidence type="ECO:0000256" key="1">
    <source>
        <dbReference type="SAM" id="Phobius"/>
    </source>
</evidence>
<feature type="transmembrane region" description="Helical" evidence="1">
    <location>
        <begin position="141"/>
        <end position="166"/>
    </location>
</feature>
<accession>A0A2G5TPH3</accession>
<reference evidence="3" key="1">
    <citation type="submission" date="2017-10" db="EMBL/GenBank/DDBJ databases">
        <title>Rapid genome shrinkage in a self-fertile nematode reveals novel sperm competition proteins.</title>
        <authorList>
            <person name="Yin D."/>
            <person name="Schwarz E.M."/>
            <person name="Thomas C.G."/>
            <person name="Felde R.L."/>
            <person name="Korf I.F."/>
            <person name="Cutter A.D."/>
            <person name="Schartner C.M."/>
            <person name="Ralston E.J."/>
            <person name="Meyer B.J."/>
            <person name="Haag E.S."/>
        </authorList>
    </citation>
    <scope>NUCLEOTIDE SEQUENCE [LARGE SCALE GENOMIC DNA]</scope>
    <source>
        <strain evidence="3">JU1422</strain>
    </source>
</reference>
<comment type="caution">
    <text evidence="2">The sequence shown here is derived from an EMBL/GenBank/DDBJ whole genome shotgun (WGS) entry which is preliminary data.</text>
</comment>
<dbReference type="EMBL" id="PDUG01000005">
    <property type="protein sequence ID" value="PIC29205.1"/>
    <property type="molecule type" value="Genomic_DNA"/>
</dbReference>
<proteinExistence type="predicted"/>
<evidence type="ECO:0000313" key="3">
    <source>
        <dbReference type="Proteomes" id="UP000230233"/>
    </source>
</evidence>
<feature type="transmembrane region" description="Helical" evidence="1">
    <location>
        <begin position="51"/>
        <end position="68"/>
    </location>
</feature>
<sequence>MMDSGPEEYQPSKTKAICILLISCLVYVTPIICLISAEIYYYNENISENSWIFWNFATFSCLIIYFLIDCLQLIGEVKYENTVFEKIELLGEEEQFQKSLKKCKDAKLVIMTIYFILSAYGFYISYNVLTVLESDDYRHGFYLALFLYCTFSLLIFILPVIIFLFIKILNIKSSLREKTAGCLKGLV</sequence>
<dbReference type="AlphaFoldDB" id="A0A2G5TPH3"/>
<organism evidence="2 3">
    <name type="scientific">Caenorhabditis nigoni</name>
    <dbReference type="NCBI Taxonomy" id="1611254"/>
    <lineage>
        <taxon>Eukaryota</taxon>
        <taxon>Metazoa</taxon>
        <taxon>Ecdysozoa</taxon>
        <taxon>Nematoda</taxon>
        <taxon>Chromadorea</taxon>
        <taxon>Rhabditida</taxon>
        <taxon>Rhabditina</taxon>
        <taxon>Rhabditomorpha</taxon>
        <taxon>Rhabditoidea</taxon>
        <taxon>Rhabditidae</taxon>
        <taxon>Peloderinae</taxon>
        <taxon>Caenorhabditis</taxon>
    </lineage>
</organism>
<keyword evidence="1" id="KW-1133">Transmembrane helix</keyword>
<gene>
    <name evidence="2" type="primary">Cnig_chr_V.g20871</name>
    <name evidence="2" type="ORF">B9Z55_020871</name>
</gene>
<protein>
    <submittedName>
        <fullName evidence="2">Uncharacterized protein</fullName>
    </submittedName>
</protein>
<dbReference type="Proteomes" id="UP000230233">
    <property type="component" value="Chromosome V"/>
</dbReference>
<name>A0A2G5TPH3_9PELO</name>
<evidence type="ECO:0000313" key="2">
    <source>
        <dbReference type="EMBL" id="PIC29205.1"/>
    </source>
</evidence>
<keyword evidence="3" id="KW-1185">Reference proteome</keyword>
<keyword evidence="1" id="KW-0472">Membrane</keyword>
<keyword evidence="1" id="KW-0812">Transmembrane</keyword>
<dbReference type="OrthoDB" id="10424956at2759"/>
<feature type="transmembrane region" description="Helical" evidence="1">
    <location>
        <begin position="16"/>
        <end position="39"/>
    </location>
</feature>